<evidence type="ECO:0000256" key="1">
    <source>
        <dbReference type="SAM" id="Phobius"/>
    </source>
</evidence>
<evidence type="ECO:0000313" key="3">
    <source>
        <dbReference type="Proteomes" id="UP000285794"/>
    </source>
</evidence>
<dbReference type="Proteomes" id="UP000285794">
    <property type="component" value="Unassembled WGS sequence"/>
</dbReference>
<dbReference type="RefSeq" id="WP_125030001.1">
    <property type="nucleotide sequence ID" value="NZ_JAPXVP010000004.1"/>
</dbReference>
<reference evidence="2 3" key="1">
    <citation type="submission" date="2018-07" db="EMBL/GenBank/DDBJ databases">
        <title>Draft genome sequence of Ancylomarina sp. M1P.</title>
        <authorList>
            <person name="Yadav S."/>
            <person name="Villanueva L."/>
            <person name="Damste J.S.S."/>
        </authorList>
    </citation>
    <scope>NUCLEOTIDE SEQUENCE [LARGE SCALE GENOMIC DNA]</scope>
    <source>
        <strain evidence="2 3">M1P</strain>
    </source>
</reference>
<name>A0A425Y4D2_9BACT</name>
<keyword evidence="1" id="KW-1133">Transmembrane helix</keyword>
<accession>A0A425Y4D2</accession>
<protein>
    <recommendedName>
        <fullName evidence="4">Peptidase M50 domain-containing protein</fullName>
    </recommendedName>
</protein>
<gene>
    <name evidence="2" type="ORF">DWB61_06070</name>
</gene>
<dbReference type="EMBL" id="QQWG01000004">
    <property type="protein sequence ID" value="RRG23001.1"/>
    <property type="molecule type" value="Genomic_DNA"/>
</dbReference>
<comment type="caution">
    <text evidence="2">The sequence shown here is derived from an EMBL/GenBank/DDBJ whole genome shotgun (WGS) entry which is preliminary data.</text>
</comment>
<feature type="transmembrane region" description="Helical" evidence="1">
    <location>
        <begin position="256"/>
        <end position="273"/>
    </location>
</feature>
<feature type="transmembrane region" description="Helical" evidence="1">
    <location>
        <begin position="215"/>
        <end position="236"/>
    </location>
</feature>
<feature type="transmembrane region" description="Helical" evidence="1">
    <location>
        <begin position="37"/>
        <end position="59"/>
    </location>
</feature>
<evidence type="ECO:0000313" key="2">
    <source>
        <dbReference type="EMBL" id="RRG23001.1"/>
    </source>
</evidence>
<keyword evidence="3" id="KW-1185">Reference proteome</keyword>
<proteinExistence type="predicted"/>
<organism evidence="2 3">
    <name type="scientific">Ancylomarina euxinus</name>
    <dbReference type="NCBI Taxonomy" id="2283627"/>
    <lineage>
        <taxon>Bacteria</taxon>
        <taxon>Pseudomonadati</taxon>
        <taxon>Bacteroidota</taxon>
        <taxon>Bacteroidia</taxon>
        <taxon>Marinilabiliales</taxon>
        <taxon>Marinifilaceae</taxon>
        <taxon>Ancylomarina</taxon>
    </lineage>
</organism>
<sequence>MILVAILIYVLAGLAPKWILKQDYEILREQFSWKIPLFKLSGLFVGLSLAFVLISISTFTTKKGFVENKNAIYGLEFNSVMEKLGFQDGMKIASINDKAVYKVSDIIETILVEYGKSEVCVDVNGIESINILDAKAKGDILKSVSMDFIKPIMKSTNNTNSVKITYENYNFSDVLARFKMLWYQAIVFVNPSPSHIQQVGGFLRMANPANSHGQALSLAFTLILLGILNLLPLPGFNVGNAIISSIETQRRKHYNKKKLIGYVSILIVILLLLI</sequence>
<dbReference type="AlphaFoldDB" id="A0A425Y4D2"/>
<keyword evidence="1" id="KW-0472">Membrane</keyword>
<dbReference type="OrthoDB" id="979679at2"/>
<evidence type="ECO:0008006" key="4">
    <source>
        <dbReference type="Google" id="ProtNLM"/>
    </source>
</evidence>
<keyword evidence="1" id="KW-0812">Transmembrane</keyword>